<evidence type="ECO:0000313" key="1">
    <source>
        <dbReference type="EMBL" id="GJS81442.1"/>
    </source>
</evidence>
<organism evidence="1 2">
    <name type="scientific">Tanacetum coccineum</name>
    <dbReference type="NCBI Taxonomy" id="301880"/>
    <lineage>
        <taxon>Eukaryota</taxon>
        <taxon>Viridiplantae</taxon>
        <taxon>Streptophyta</taxon>
        <taxon>Embryophyta</taxon>
        <taxon>Tracheophyta</taxon>
        <taxon>Spermatophyta</taxon>
        <taxon>Magnoliopsida</taxon>
        <taxon>eudicotyledons</taxon>
        <taxon>Gunneridae</taxon>
        <taxon>Pentapetalae</taxon>
        <taxon>asterids</taxon>
        <taxon>campanulids</taxon>
        <taxon>Asterales</taxon>
        <taxon>Asteraceae</taxon>
        <taxon>Asteroideae</taxon>
        <taxon>Anthemideae</taxon>
        <taxon>Anthemidinae</taxon>
        <taxon>Tanacetum</taxon>
    </lineage>
</organism>
<keyword evidence="2" id="KW-1185">Reference proteome</keyword>
<gene>
    <name evidence="1" type="ORF">Tco_0747983</name>
</gene>
<evidence type="ECO:0000313" key="2">
    <source>
        <dbReference type="Proteomes" id="UP001151760"/>
    </source>
</evidence>
<reference evidence="1" key="2">
    <citation type="submission" date="2022-01" db="EMBL/GenBank/DDBJ databases">
        <authorList>
            <person name="Yamashiro T."/>
            <person name="Shiraishi A."/>
            <person name="Satake H."/>
            <person name="Nakayama K."/>
        </authorList>
    </citation>
    <scope>NUCLEOTIDE SEQUENCE</scope>
</reference>
<comment type="caution">
    <text evidence="1">The sequence shown here is derived from an EMBL/GenBank/DDBJ whole genome shotgun (WGS) entry which is preliminary data.</text>
</comment>
<proteinExistence type="predicted"/>
<reference evidence="1" key="1">
    <citation type="journal article" date="2022" name="Int. J. Mol. Sci.">
        <title>Draft Genome of Tanacetum Coccineum: Genomic Comparison of Closely Related Tanacetum-Family Plants.</title>
        <authorList>
            <person name="Yamashiro T."/>
            <person name="Shiraishi A."/>
            <person name="Nakayama K."/>
            <person name="Satake H."/>
        </authorList>
    </citation>
    <scope>NUCLEOTIDE SEQUENCE</scope>
</reference>
<accession>A0ABQ4YX10</accession>
<dbReference type="EMBL" id="BQNB010010747">
    <property type="protein sequence ID" value="GJS81442.1"/>
    <property type="molecule type" value="Genomic_DNA"/>
</dbReference>
<sequence>MIFKDCLILLNMPYLQKEMRRISGWTSQENAYSHFSIQQLIIVTIKPVPVYQAKNLPLPLELVHVLASGFQHRFIMDNPNITMEEYIRLQEEKALSCGETFDWQTATYGKMEYYENEDDSFMNFKTEYPAIVFDDTSDTTLLSIVYNDGLTSKLDILTEPFISPQHVDEFNMKDETSFSECDEEEQNILYFHDLFPFNVIYADDSKSDKDNENDKIDIKKSLGGNVINTDDGAYAHGFGIQRIKELNVNIVAWNYLNNGMLLNLIKNLYVPFCIPFDPKLFYKDGIKLGQYVFPDTQYGIIESVFPDTQYGVSNPYGYTDATWRIIGFGIQRIDLLYNVFNCFPAGMDIK</sequence>
<protein>
    <submittedName>
        <fullName evidence="1">Uncharacterized protein</fullName>
    </submittedName>
</protein>
<name>A0ABQ4YX10_9ASTR</name>
<dbReference type="Proteomes" id="UP001151760">
    <property type="component" value="Unassembled WGS sequence"/>
</dbReference>